<sequence length="79" mass="9097">MTPMYKTYFVSMVGTWVVVKGVAKVEDILFWLSLSTANFFHKDNCFLWIIHGLALLLRGWPLYYVVCVCVCVCVCQGIR</sequence>
<dbReference type="AlphaFoldDB" id="A0AAV7BRG6"/>
<name>A0AAV7BRG6_ENGPU</name>
<dbReference type="EMBL" id="WNYA01000004">
    <property type="protein sequence ID" value="KAG8575300.1"/>
    <property type="molecule type" value="Genomic_DNA"/>
</dbReference>
<evidence type="ECO:0000313" key="2">
    <source>
        <dbReference type="EMBL" id="KAG8575300.1"/>
    </source>
</evidence>
<accession>A0AAV7BRG6</accession>
<protein>
    <submittedName>
        <fullName evidence="2">Uncharacterized protein</fullName>
    </submittedName>
</protein>
<comment type="caution">
    <text evidence="2">The sequence shown here is derived from an EMBL/GenBank/DDBJ whole genome shotgun (WGS) entry which is preliminary data.</text>
</comment>
<keyword evidence="1" id="KW-1133">Transmembrane helix</keyword>
<keyword evidence="1" id="KW-0812">Transmembrane</keyword>
<evidence type="ECO:0000313" key="3">
    <source>
        <dbReference type="Proteomes" id="UP000824782"/>
    </source>
</evidence>
<evidence type="ECO:0000256" key="1">
    <source>
        <dbReference type="SAM" id="Phobius"/>
    </source>
</evidence>
<keyword evidence="1" id="KW-0472">Membrane</keyword>
<dbReference type="Proteomes" id="UP000824782">
    <property type="component" value="Unassembled WGS sequence"/>
</dbReference>
<gene>
    <name evidence="2" type="ORF">GDO81_009505</name>
</gene>
<reference evidence="2" key="1">
    <citation type="thesis" date="2020" institute="ProQuest LLC" country="789 East Eisenhower Parkway, Ann Arbor, MI, USA">
        <title>Comparative Genomics and Chromosome Evolution.</title>
        <authorList>
            <person name="Mudd A.B."/>
        </authorList>
    </citation>
    <scope>NUCLEOTIDE SEQUENCE</scope>
    <source>
        <strain evidence="2">237g6f4</strain>
        <tissue evidence="2">Blood</tissue>
    </source>
</reference>
<proteinExistence type="predicted"/>
<organism evidence="2 3">
    <name type="scientific">Engystomops pustulosus</name>
    <name type="common">Tungara frog</name>
    <name type="synonym">Physalaemus pustulosus</name>
    <dbReference type="NCBI Taxonomy" id="76066"/>
    <lineage>
        <taxon>Eukaryota</taxon>
        <taxon>Metazoa</taxon>
        <taxon>Chordata</taxon>
        <taxon>Craniata</taxon>
        <taxon>Vertebrata</taxon>
        <taxon>Euteleostomi</taxon>
        <taxon>Amphibia</taxon>
        <taxon>Batrachia</taxon>
        <taxon>Anura</taxon>
        <taxon>Neobatrachia</taxon>
        <taxon>Hyloidea</taxon>
        <taxon>Leptodactylidae</taxon>
        <taxon>Leiuperinae</taxon>
        <taxon>Engystomops</taxon>
    </lineage>
</organism>
<keyword evidence="3" id="KW-1185">Reference proteome</keyword>
<feature type="transmembrane region" description="Helical" evidence="1">
    <location>
        <begin position="47"/>
        <end position="75"/>
    </location>
</feature>